<dbReference type="AlphaFoldDB" id="A0A7C8ILU4"/>
<dbReference type="OrthoDB" id="276276at2759"/>
<evidence type="ECO:0000313" key="2">
    <source>
        <dbReference type="EMBL" id="KAF2877470.1"/>
    </source>
</evidence>
<dbReference type="Gene3D" id="3.90.79.10">
    <property type="entry name" value="Nucleoside Triphosphate Pyrophosphohydrolase"/>
    <property type="match status" value="1"/>
</dbReference>
<keyword evidence="2" id="KW-0378">Hydrolase</keyword>
<accession>A0A7C8ILU4</accession>
<feature type="domain" description="Nudix hydrolase" evidence="1">
    <location>
        <begin position="31"/>
        <end position="185"/>
    </location>
</feature>
<proteinExistence type="predicted"/>
<gene>
    <name evidence="2" type="ORF">BDV95DRAFT_480685</name>
</gene>
<dbReference type="PANTHER" id="PTHR43736">
    <property type="entry name" value="ADP-RIBOSE PYROPHOSPHATASE"/>
    <property type="match status" value="1"/>
</dbReference>
<dbReference type="PANTHER" id="PTHR43736:SF1">
    <property type="entry name" value="DIHYDRONEOPTERIN TRIPHOSPHATE DIPHOSPHATASE"/>
    <property type="match status" value="1"/>
</dbReference>
<dbReference type="CDD" id="cd02883">
    <property type="entry name" value="NUDIX_Hydrolase"/>
    <property type="match status" value="1"/>
</dbReference>
<evidence type="ECO:0000259" key="1">
    <source>
        <dbReference type="PROSITE" id="PS51462"/>
    </source>
</evidence>
<keyword evidence="3" id="KW-1185">Reference proteome</keyword>
<dbReference type="InterPro" id="IPR000086">
    <property type="entry name" value="NUDIX_hydrolase_dom"/>
</dbReference>
<dbReference type="PROSITE" id="PS51462">
    <property type="entry name" value="NUDIX"/>
    <property type="match status" value="1"/>
</dbReference>
<dbReference type="GO" id="GO:0016787">
    <property type="term" value="F:hydrolase activity"/>
    <property type="evidence" value="ECO:0007669"/>
    <property type="project" value="UniProtKB-KW"/>
</dbReference>
<sequence length="192" mass="21808">MLRSEAPFDYPPSLQMYMVSGKQFVQQNPRYHVVCTGIVVFNDVGKLLLVRRAANEKAYPNMWEIPGGMVDDTDETIIHGAIRELKEETGLTATKVVRKVGEMEFTSDKKDGSEVRWIKHIFEMEFEDIDALVLDPVEHQQHLFATEDEIGSDRVGDIELKYISPPNKVIKLDAFRSRNKPVSTSVNGIQVV</sequence>
<name>A0A7C8ILU4_9PLEO</name>
<dbReference type="Proteomes" id="UP000481861">
    <property type="component" value="Unassembled WGS sequence"/>
</dbReference>
<dbReference type="SUPFAM" id="SSF55811">
    <property type="entry name" value="Nudix"/>
    <property type="match status" value="1"/>
</dbReference>
<comment type="caution">
    <text evidence="2">The sequence shown here is derived from an EMBL/GenBank/DDBJ whole genome shotgun (WGS) entry which is preliminary data.</text>
</comment>
<dbReference type="EMBL" id="JAADJZ010000002">
    <property type="protein sequence ID" value="KAF2877470.1"/>
    <property type="molecule type" value="Genomic_DNA"/>
</dbReference>
<protein>
    <submittedName>
        <fullName evidence="2">NUDIX hydrolase domain-like protein</fullName>
    </submittedName>
</protein>
<organism evidence="2 3">
    <name type="scientific">Massariosphaeria phaeospora</name>
    <dbReference type="NCBI Taxonomy" id="100035"/>
    <lineage>
        <taxon>Eukaryota</taxon>
        <taxon>Fungi</taxon>
        <taxon>Dikarya</taxon>
        <taxon>Ascomycota</taxon>
        <taxon>Pezizomycotina</taxon>
        <taxon>Dothideomycetes</taxon>
        <taxon>Pleosporomycetidae</taxon>
        <taxon>Pleosporales</taxon>
        <taxon>Pleosporales incertae sedis</taxon>
        <taxon>Massariosphaeria</taxon>
    </lineage>
</organism>
<dbReference type="Pfam" id="PF00293">
    <property type="entry name" value="NUDIX"/>
    <property type="match status" value="1"/>
</dbReference>
<reference evidence="2 3" key="1">
    <citation type="submission" date="2020-01" db="EMBL/GenBank/DDBJ databases">
        <authorList>
            <consortium name="DOE Joint Genome Institute"/>
            <person name="Haridas S."/>
            <person name="Albert R."/>
            <person name="Binder M."/>
            <person name="Bloem J."/>
            <person name="Labutti K."/>
            <person name="Salamov A."/>
            <person name="Andreopoulos B."/>
            <person name="Baker S.E."/>
            <person name="Barry K."/>
            <person name="Bills G."/>
            <person name="Bluhm B.H."/>
            <person name="Cannon C."/>
            <person name="Castanera R."/>
            <person name="Culley D.E."/>
            <person name="Daum C."/>
            <person name="Ezra D."/>
            <person name="Gonzalez J.B."/>
            <person name="Henrissat B."/>
            <person name="Kuo A."/>
            <person name="Liang C."/>
            <person name="Lipzen A."/>
            <person name="Lutzoni F."/>
            <person name="Magnuson J."/>
            <person name="Mondo S."/>
            <person name="Nolan M."/>
            <person name="Ohm R."/>
            <person name="Pangilinan J."/>
            <person name="Park H.-J.H."/>
            <person name="Ramirez L."/>
            <person name="Alfaro M."/>
            <person name="Sun H."/>
            <person name="Tritt A."/>
            <person name="Yoshinaga Y."/>
            <person name="Zwiers L.-H.L."/>
            <person name="Turgeon B.G."/>
            <person name="Goodwin S.B."/>
            <person name="Spatafora J.W."/>
            <person name="Crous P.W."/>
            <person name="Grigoriev I.V."/>
        </authorList>
    </citation>
    <scope>NUCLEOTIDE SEQUENCE [LARGE SCALE GENOMIC DNA]</scope>
    <source>
        <strain evidence="2 3">CBS 611.86</strain>
    </source>
</reference>
<dbReference type="InterPro" id="IPR015797">
    <property type="entry name" value="NUDIX_hydrolase-like_dom_sf"/>
</dbReference>
<evidence type="ECO:0000313" key="3">
    <source>
        <dbReference type="Proteomes" id="UP000481861"/>
    </source>
</evidence>